<dbReference type="EMBL" id="WPIK01000016">
    <property type="protein sequence ID" value="MVN22979.1"/>
    <property type="molecule type" value="Genomic_DNA"/>
</dbReference>
<comment type="caution">
    <text evidence="1">The sequence shown here is derived from an EMBL/GenBank/DDBJ whole genome shotgun (WGS) entry which is preliminary data.</text>
</comment>
<evidence type="ECO:0000313" key="1">
    <source>
        <dbReference type="EMBL" id="MVN22979.1"/>
    </source>
</evidence>
<name>A0A7K1T092_9SPHI</name>
<dbReference type="AlphaFoldDB" id="A0A7K1T092"/>
<sequence length="90" mass="10503">MTNEELKVRFKELMAYNQPLNEITVLFEQALDCPVLDIAGDTEEGYRLAKIIWHAMLLEMAEQCMLYTQSSREQAGILQDYYRKKAGRVK</sequence>
<keyword evidence="2" id="KW-1185">Reference proteome</keyword>
<dbReference type="Proteomes" id="UP000462014">
    <property type="component" value="Unassembled WGS sequence"/>
</dbReference>
<evidence type="ECO:0000313" key="2">
    <source>
        <dbReference type="Proteomes" id="UP000462014"/>
    </source>
</evidence>
<proteinExistence type="predicted"/>
<protein>
    <submittedName>
        <fullName evidence="1">Uncharacterized protein</fullName>
    </submittedName>
</protein>
<organism evidence="1 2">
    <name type="scientific">Mucilaginibacter arboris</name>
    <dbReference type="NCBI Taxonomy" id="2682090"/>
    <lineage>
        <taxon>Bacteria</taxon>
        <taxon>Pseudomonadati</taxon>
        <taxon>Bacteroidota</taxon>
        <taxon>Sphingobacteriia</taxon>
        <taxon>Sphingobacteriales</taxon>
        <taxon>Sphingobacteriaceae</taxon>
        <taxon>Mucilaginibacter</taxon>
    </lineage>
</organism>
<reference evidence="1 2" key="1">
    <citation type="submission" date="2019-12" db="EMBL/GenBank/DDBJ databases">
        <title>Mucilaginibacter sp. HMF7410 genome sequencing and assembly.</title>
        <authorList>
            <person name="Kang H."/>
            <person name="Cha I."/>
            <person name="Kim H."/>
            <person name="Joh K."/>
        </authorList>
    </citation>
    <scope>NUCLEOTIDE SEQUENCE [LARGE SCALE GENOMIC DNA]</scope>
    <source>
        <strain evidence="1 2">HMF7410</strain>
    </source>
</reference>
<gene>
    <name evidence="1" type="ORF">GO621_15745</name>
</gene>
<accession>A0A7K1T092</accession>
<dbReference type="RefSeq" id="WP_157568761.1">
    <property type="nucleotide sequence ID" value="NZ_WPIK01000016.1"/>
</dbReference>